<dbReference type="AlphaFoldDB" id="A0A3N4IF61"/>
<accession>A0A3N4IF61</accession>
<evidence type="ECO:0000259" key="2">
    <source>
        <dbReference type="PROSITE" id="PS50097"/>
    </source>
</evidence>
<dbReference type="CDD" id="cd18186">
    <property type="entry name" value="BTB_POZ_ZBTB_KLHL-like"/>
    <property type="match status" value="1"/>
</dbReference>
<dbReference type="InterPro" id="IPR011333">
    <property type="entry name" value="SKP1/BTB/POZ_sf"/>
</dbReference>
<name>A0A3N4IF61_ASCIM</name>
<sequence length="334" mass="37243">MSETFYECSACYSLHATKDTCHAGCGVYNISKRFHVDQNISKILDQYEKEKCKLIAEHEKEQSVLQAKIEILLAEAERQKRRVAAEIFDPLTSKENQSTMTVILAGPSTGATVATYALHKGLLSRASEYFKALLRFPGTEMETGTVTLSERVDHPVAFACFVQYLYTDTYTVSESYTNCASIVHAMVYLLANRLLSPALMSCSFQRLKHVLADPETSPEDLVFVGLVDVIYRGTASSRSVNAEDGTATNIRAGDNLAEADGIRRKLAELHIELPAVAEEESDEITLRVLVAKHATTRLRSVQTLPEWKGLLMNHPEFAEDVLFQQQKDEPETSK</sequence>
<dbReference type="SUPFAM" id="SSF54695">
    <property type="entry name" value="POZ domain"/>
    <property type="match status" value="1"/>
</dbReference>
<keyword evidence="1" id="KW-0175">Coiled coil</keyword>
<dbReference type="Pfam" id="PF00651">
    <property type="entry name" value="BTB"/>
    <property type="match status" value="1"/>
</dbReference>
<dbReference type="InterPro" id="IPR000210">
    <property type="entry name" value="BTB/POZ_dom"/>
</dbReference>
<dbReference type="Proteomes" id="UP000275078">
    <property type="component" value="Unassembled WGS sequence"/>
</dbReference>
<evidence type="ECO:0000313" key="4">
    <source>
        <dbReference type="Proteomes" id="UP000275078"/>
    </source>
</evidence>
<evidence type="ECO:0000256" key="1">
    <source>
        <dbReference type="SAM" id="Coils"/>
    </source>
</evidence>
<dbReference type="STRING" id="1160509.A0A3N4IF61"/>
<dbReference type="PANTHER" id="PTHR47843">
    <property type="entry name" value="BTB DOMAIN-CONTAINING PROTEIN-RELATED"/>
    <property type="match status" value="1"/>
</dbReference>
<organism evidence="3 4">
    <name type="scientific">Ascobolus immersus RN42</name>
    <dbReference type="NCBI Taxonomy" id="1160509"/>
    <lineage>
        <taxon>Eukaryota</taxon>
        <taxon>Fungi</taxon>
        <taxon>Dikarya</taxon>
        <taxon>Ascomycota</taxon>
        <taxon>Pezizomycotina</taxon>
        <taxon>Pezizomycetes</taxon>
        <taxon>Pezizales</taxon>
        <taxon>Ascobolaceae</taxon>
        <taxon>Ascobolus</taxon>
    </lineage>
</organism>
<keyword evidence="4" id="KW-1185">Reference proteome</keyword>
<dbReference type="OrthoDB" id="6359816at2759"/>
<protein>
    <recommendedName>
        <fullName evidence="2">BTB domain-containing protein</fullName>
    </recommendedName>
</protein>
<dbReference type="EMBL" id="ML119689">
    <property type="protein sequence ID" value="RPA80344.1"/>
    <property type="molecule type" value="Genomic_DNA"/>
</dbReference>
<feature type="coiled-coil region" evidence="1">
    <location>
        <begin position="55"/>
        <end position="86"/>
    </location>
</feature>
<dbReference type="PANTHER" id="PTHR47843:SF3">
    <property type="entry name" value="BTB DOMAIN-CONTAINING PROTEIN"/>
    <property type="match status" value="1"/>
</dbReference>
<dbReference type="PROSITE" id="PS50097">
    <property type="entry name" value="BTB"/>
    <property type="match status" value="1"/>
</dbReference>
<proteinExistence type="predicted"/>
<gene>
    <name evidence="3" type="ORF">BJ508DRAFT_327450</name>
</gene>
<feature type="domain" description="BTB" evidence="2">
    <location>
        <begin position="98"/>
        <end position="174"/>
    </location>
</feature>
<dbReference type="Gene3D" id="3.30.710.10">
    <property type="entry name" value="Potassium Channel Kv1.1, Chain A"/>
    <property type="match status" value="1"/>
</dbReference>
<evidence type="ECO:0000313" key="3">
    <source>
        <dbReference type="EMBL" id="RPA80344.1"/>
    </source>
</evidence>
<reference evidence="3 4" key="1">
    <citation type="journal article" date="2018" name="Nat. Ecol. Evol.">
        <title>Pezizomycetes genomes reveal the molecular basis of ectomycorrhizal truffle lifestyle.</title>
        <authorList>
            <person name="Murat C."/>
            <person name="Payen T."/>
            <person name="Noel B."/>
            <person name="Kuo A."/>
            <person name="Morin E."/>
            <person name="Chen J."/>
            <person name="Kohler A."/>
            <person name="Krizsan K."/>
            <person name="Balestrini R."/>
            <person name="Da Silva C."/>
            <person name="Montanini B."/>
            <person name="Hainaut M."/>
            <person name="Levati E."/>
            <person name="Barry K.W."/>
            <person name="Belfiori B."/>
            <person name="Cichocki N."/>
            <person name="Clum A."/>
            <person name="Dockter R.B."/>
            <person name="Fauchery L."/>
            <person name="Guy J."/>
            <person name="Iotti M."/>
            <person name="Le Tacon F."/>
            <person name="Lindquist E.A."/>
            <person name="Lipzen A."/>
            <person name="Malagnac F."/>
            <person name="Mello A."/>
            <person name="Molinier V."/>
            <person name="Miyauchi S."/>
            <person name="Poulain J."/>
            <person name="Riccioni C."/>
            <person name="Rubini A."/>
            <person name="Sitrit Y."/>
            <person name="Splivallo R."/>
            <person name="Traeger S."/>
            <person name="Wang M."/>
            <person name="Zifcakova L."/>
            <person name="Wipf D."/>
            <person name="Zambonelli A."/>
            <person name="Paolocci F."/>
            <person name="Nowrousian M."/>
            <person name="Ottonello S."/>
            <person name="Baldrian P."/>
            <person name="Spatafora J.W."/>
            <person name="Henrissat B."/>
            <person name="Nagy L.G."/>
            <person name="Aury J.M."/>
            <person name="Wincker P."/>
            <person name="Grigoriev I.V."/>
            <person name="Bonfante P."/>
            <person name="Martin F.M."/>
        </authorList>
    </citation>
    <scope>NUCLEOTIDE SEQUENCE [LARGE SCALE GENOMIC DNA]</scope>
    <source>
        <strain evidence="3 4">RN42</strain>
    </source>
</reference>